<dbReference type="Proteomes" id="UP001153954">
    <property type="component" value="Unassembled WGS sequence"/>
</dbReference>
<dbReference type="EMBL" id="CAKOGL010000022">
    <property type="protein sequence ID" value="CAH2099845.1"/>
    <property type="molecule type" value="Genomic_DNA"/>
</dbReference>
<name>A0AAU9USP9_EUPED</name>
<gene>
    <name evidence="1" type="ORF">EEDITHA_LOCUS14771</name>
</gene>
<reference evidence="1" key="1">
    <citation type="submission" date="2022-03" db="EMBL/GenBank/DDBJ databases">
        <authorList>
            <person name="Tunstrom K."/>
        </authorList>
    </citation>
    <scope>NUCLEOTIDE SEQUENCE</scope>
</reference>
<sequence>MVWKRLSSPTPKKFKVLSSAGKIMASVFWNAEGIIMIDYLEKRASITGSYYAEQIKMLREAIKEKRRGKLRAKVLFHRDIAPSHKAQVVLHAIREAGFELVEHPPYSTDLVPSDFYLFLASRNTSEARNLPMIVK</sequence>
<dbReference type="Gene3D" id="3.30.420.10">
    <property type="entry name" value="Ribonuclease H-like superfamily/Ribonuclease H"/>
    <property type="match status" value="1"/>
</dbReference>
<evidence type="ECO:0008006" key="3">
    <source>
        <dbReference type="Google" id="ProtNLM"/>
    </source>
</evidence>
<organism evidence="1 2">
    <name type="scientific">Euphydryas editha</name>
    <name type="common">Edith's checkerspot</name>
    <dbReference type="NCBI Taxonomy" id="104508"/>
    <lineage>
        <taxon>Eukaryota</taxon>
        <taxon>Metazoa</taxon>
        <taxon>Ecdysozoa</taxon>
        <taxon>Arthropoda</taxon>
        <taxon>Hexapoda</taxon>
        <taxon>Insecta</taxon>
        <taxon>Pterygota</taxon>
        <taxon>Neoptera</taxon>
        <taxon>Endopterygota</taxon>
        <taxon>Lepidoptera</taxon>
        <taxon>Glossata</taxon>
        <taxon>Ditrysia</taxon>
        <taxon>Papilionoidea</taxon>
        <taxon>Nymphalidae</taxon>
        <taxon>Nymphalinae</taxon>
        <taxon>Euphydryas</taxon>
    </lineage>
</organism>
<evidence type="ECO:0000313" key="1">
    <source>
        <dbReference type="EMBL" id="CAH2099845.1"/>
    </source>
</evidence>
<dbReference type="Pfam" id="PF01359">
    <property type="entry name" value="Transposase_1"/>
    <property type="match status" value="1"/>
</dbReference>
<evidence type="ECO:0000313" key="2">
    <source>
        <dbReference type="Proteomes" id="UP001153954"/>
    </source>
</evidence>
<proteinExistence type="predicted"/>
<keyword evidence="2" id="KW-1185">Reference proteome</keyword>
<dbReference type="PANTHER" id="PTHR46060:SF1">
    <property type="entry name" value="MARINER MOS1 TRANSPOSASE-LIKE PROTEIN"/>
    <property type="match status" value="1"/>
</dbReference>
<dbReference type="GO" id="GO:0003676">
    <property type="term" value="F:nucleic acid binding"/>
    <property type="evidence" value="ECO:0007669"/>
    <property type="project" value="InterPro"/>
</dbReference>
<dbReference type="AlphaFoldDB" id="A0AAU9USP9"/>
<dbReference type="InterPro" id="IPR001888">
    <property type="entry name" value="Transposase_1"/>
</dbReference>
<comment type="caution">
    <text evidence="1">The sequence shown here is derived from an EMBL/GenBank/DDBJ whole genome shotgun (WGS) entry which is preliminary data.</text>
</comment>
<dbReference type="PANTHER" id="PTHR46060">
    <property type="entry name" value="MARINER MOS1 TRANSPOSASE-LIKE PROTEIN"/>
    <property type="match status" value="1"/>
</dbReference>
<dbReference type="InterPro" id="IPR052709">
    <property type="entry name" value="Transposase-MT_Hybrid"/>
</dbReference>
<accession>A0AAU9USP9</accession>
<protein>
    <recommendedName>
        <fullName evidence="3">Transposase</fullName>
    </recommendedName>
</protein>
<dbReference type="InterPro" id="IPR036397">
    <property type="entry name" value="RNaseH_sf"/>
</dbReference>